<dbReference type="Proteomes" id="UP000321249">
    <property type="component" value="Unassembled WGS sequence"/>
</dbReference>
<dbReference type="PRINTS" id="PR00411">
    <property type="entry name" value="PNDRDTASEI"/>
</dbReference>
<evidence type="ECO:0000256" key="1">
    <source>
        <dbReference type="ARBA" id="ARBA00001974"/>
    </source>
</evidence>
<evidence type="ECO:0000256" key="3">
    <source>
        <dbReference type="ARBA" id="ARBA00022827"/>
    </source>
</evidence>
<evidence type="ECO:0000313" key="7">
    <source>
        <dbReference type="EMBL" id="TXC63975.1"/>
    </source>
</evidence>
<protein>
    <submittedName>
        <fullName evidence="7">NAD(P)/FAD-dependent oxidoreductase</fullName>
    </submittedName>
</protein>
<dbReference type="GO" id="GO:0016651">
    <property type="term" value="F:oxidoreductase activity, acting on NAD(P)H"/>
    <property type="evidence" value="ECO:0007669"/>
    <property type="project" value="TreeGrafter"/>
</dbReference>
<dbReference type="InterPro" id="IPR036188">
    <property type="entry name" value="FAD/NAD-bd_sf"/>
</dbReference>
<name>A0A5C6TVT4_9SPHN</name>
<keyword evidence="2" id="KW-0285">Flavoprotein</keyword>
<dbReference type="InterPro" id="IPR016156">
    <property type="entry name" value="FAD/NAD-linked_Rdtase_dimer_sf"/>
</dbReference>
<evidence type="ECO:0000313" key="8">
    <source>
        <dbReference type="Proteomes" id="UP000321249"/>
    </source>
</evidence>
<dbReference type="PANTHER" id="PTHR43557">
    <property type="entry name" value="APOPTOSIS-INDUCING FACTOR 1"/>
    <property type="match status" value="1"/>
</dbReference>
<dbReference type="SUPFAM" id="SSF51905">
    <property type="entry name" value="FAD/NAD(P)-binding domain"/>
    <property type="match status" value="2"/>
</dbReference>
<dbReference type="Gene3D" id="3.50.50.60">
    <property type="entry name" value="FAD/NAD(P)-binding domain"/>
    <property type="match status" value="2"/>
</dbReference>
<accession>A0A5C6TVT4</accession>
<dbReference type="Gene3D" id="3.30.390.30">
    <property type="match status" value="1"/>
</dbReference>
<dbReference type="PRINTS" id="PR00368">
    <property type="entry name" value="FADPNR"/>
</dbReference>
<gene>
    <name evidence="7" type="ORF">FRZ32_10080</name>
</gene>
<dbReference type="Pfam" id="PF14759">
    <property type="entry name" value="Reductase_C"/>
    <property type="match status" value="1"/>
</dbReference>
<comment type="caution">
    <text evidence="7">The sequence shown here is derived from an EMBL/GenBank/DDBJ whole genome shotgun (WGS) entry which is preliminary data.</text>
</comment>
<feature type="domain" description="FAD/NAD(P)-binding" evidence="5">
    <location>
        <begin position="9"/>
        <end position="309"/>
    </location>
</feature>
<dbReference type="InterPro" id="IPR023753">
    <property type="entry name" value="FAD/NAD-binding_dom"/>
</dbReference>
<proteinExistence type="predicted"/>
<dbReference type="RefSeq" id="WP_147043381.1">
    <property type="nucleotide sequence ID" value="NZ_BAABIR010000001.1"/>
</dbReference>
<keyword evidence="4" id="KW-0560">Oxidoreductase</keyword>
<reference evidence="7 8" key="1">
    <citation type="journal article" date="2015" name="J. Microbiol.">
        <title>Sphingosinicella ginsenosidimutans sp. nov., with ginsenoside converting activity.</title>
        <authorList>
            <person name="Kim J.K."/>
            <person name="Kang M.S."/>
            <person name="Park S.C."/>
            <person name="Kim K.M."/>
            <person name="Choi K."/>
            <person name="Yoon M.H."/>
            <person name="Im W.T."/>
        </authorList>
    </citation>
    <scope>NUCLEOTIDE SEQUENCE [LARGE SCALE GENOMIC DNA]</scope>
    <source>
        <strain evidence="7 8">BS-11</strain>
    </source>
</reference>
<dbReference type="Pfam" id="PF07992">
    <property type="entry name" value="Pyr_redox_2"/>
    <property type="match status" value="1"/>
</dbReference>
<keyword evidence="3" id="KW-0274">FAD</keyword>
<evidence type="ECO:0000259" key="5">
    <source>
        <dbReference type="Pfam" id="PF07992"/>
    </source>
</evidence>
<dbReference type="InterPro" id="IPR028202">
    <property type="entry name" value="Reductase_C"/>
</dbReference>
<evidence type="ECO:0000259" key="6">
    <source>
        <dbReference type="Pfam" id="PF14759"/>
    </source>
</evidence>
<dbReference type="PANTHER" id="PTHR43557:SF2">
    <property type="entry name" value="RIESKE DOMAIN-CONTAINING PROTEIN-RELATED"/>
    <property type="match status" value="1"/>
</dbReference>
<dbReference type="InterPro" id="IPR050446">
    <property type="entry name" value="FAD-oxidoreductase/Apoptosis"/>
</dbReference>
<dbReference type="GO" id="GO:0005737">
    <property type="term" value="C:cytoplasm"/>
    <property type="evidence" value="ECO:0007669"/>
    <property type="project" value="TreeGrafter"/>
</dbReference>
<keyword evidence="8" id="KW-1185">Reference proteome</keyword>
<comment type="cofactor">
    <cofactor evidence="1">
        <name>FAD</name>
        <dbReference type="ChEBI" id="CHEBI:57692"/>
    </cofactor>
</comment>
<evidence type="ECO:0000256" key="2">
    <source>
        <dbReference type="ARBA" id="ARBA00022630"/>
    </source>
</evidence>
<dbReference type="OrthoDB" id="7809559at2"/>
<organism evidence="7 8">
    <name type="scientific">Allosphingosinicella ginsenosidimutans</name>
    <dbReference type="NCBI Taxonomy" id="1176539"/>
    <lineage>
        <taxon>Bacteria</taxon>
        <taxon>Pseudomonadati</taxon>
        <taxon>Pseudomonadota</taxon>
        <taxon>Alphaproteobacteria</taxon>
        <taxon>Sphingomonadales</taxon>
        <taxon>Sphingomonadaceae</taxon>
        <taxon>Allosphingosinicella</taxon>
    </lineage>
</organism>
<dbReference type="AlphaFoldDB" id="A0A5C6TVT4"/>
<sequence length="413" mass="43845">MAGSRTTGFDVLIVGGGHAGAQAAIALRQHGFEGRIAIVGAEPHLPYERPPLSKDYLAGEKGFERLLIRPAGFWAEREVEMLLGTPVTAVDPARRTATLADGRTLGYRILVWAAGGAPRRLRCPGAALGGVHYVRHRDEVDRLLHELADARRIAVIGGGYIGLETAAVLRTLGREVVLVEAMDRLLARVAGLPVSRFYEAEHRARGVDVRVGAMVEALTGTGGRIGGVMLTGGETLQADLAIVGIGIDPAVAPLIAAGAEGRDGVDVDANGRTSLPHVYAIGDCAAHANRFAGGARIRLESVQNANDMANVVARTILGHDAAYDALPWFWSNQYDLKLQTIGLSAGHDEAIVRGDPAARSFSVIYRKSGRTIALDCVNSVRDYVQGRKLILEGGLYERARLADAAVPLKEIAG</sequence>
<dbReference type="EMBL" id="VOQQ01000001">
    <property type="protein sequence ID" value="TXC63975.1"/>
    <property type="molecule type" value="Genomic_DNA"/>
</dbReference>
<evidence type="ECO:0000256" key="4">
    <source>
        <dbReference type="ARBA" id="ARBA00023002"/>
    </source>
</evidence>
<feature type="domain" description="Reductase C-terminal" evidence="6">
    <location>
        <begin position="328"/>
        <end position="411"/>
    </location>
</feature>
<dbReference type="SUPFAM" id="SSF55424">
    <property type="entry name" value="FAD/NAD-linked reductases, dimerisation (C-terminal) domain"/>
    <property type="match status" value="1"/>
</dbReference>